<accession>A0ABM9IFU6</accession>
<evidence type="ECO:0000313" key="3">
    <source>
        <dbReference type="Proteomes" id="UP001161497"/>
    </source>
</evidence>
<dbReference type="Proteomes" id="UP001161497">
    <property type="component" value="Chromosome"/>
</dbReference>
<sequence length="49" mass="5745">MPLLVFFKKTFFLNITKGRIKSILFSSFLTNTHPVLSLDEKGLHYLFIQ</sequence>
<dbReference type="PROSITE" id="PS50057">
    <property type="entry name" value="FERM_3"/>
    <property type="match status" value="1"/>
</dbReference>
<evidence type="ECO:0000313" key="2">
    <source>
        <dbReference type="EMBL" id="CAI9086603.1"/>
    </source>
</evidence>
<reference evidence="2" key="1">
    <citation type="submission" date="2023-03" db="EMBL/GenBank/DDBJ databases">
        <authorList>
            <person name="Cremers G."/>
            <person name="Picone N."/>
        </authorList>
    </citation>
    <scope>NUCLEOTIDE SEQUENCE</scope>
    <source>
        <strain evidence="2">Sample_alias</strain>
    </source>
</reference>
<dbReference type="EMBL" id="OX458932">
    <property type="protein sequence ID" value="CAI9086603.1"/>
    <property type="molecule type" value="Genomic_DNA"/>
</dbReference>
<evidence type="ECO:0000259" key="1">
    <source>
        <dbReference type="PROSITE" id="PS50057"/>
    </source>
</evidence>
<name>A0ABM9IFU6_9BACT</name>
<proteinExistence type="predicted"/>
<gene>
    <name evidence="2" type="ORF">MFUM_2295</name>
</gene>
<keyword evidence="3" id="KW-1185">Reference proteome</keyword>
<protein>
    <recommendedName>
        <fullName evidence="1">FERM domain-containing protein</fullName>
    </recommendedName>
</protein>
<organism evidence="2 3">
    <name type="scientific">Candidatus Methylacidiphilum fumarolicum</name>
    <dbReference type="NCBI Taxonomy" id="591154"/>
    <lineage>
        <taxon>Bacteria</taxon>
        <taxon>Pseudomonadati</taxon>
        <taxon>Verrucomicrobiota</taxon>
        <taxon>Methylacidiphilae</taxon>
        <taxon>Methylacidiphilales</taxon>
        <taxon>Methylacidiphilaceae</taxon>
        <taxon>Methylacidiphilum (ex Ratnadevi et al. 2023)</taxon>
    </lineage>
</organism>
<feature type="domain" description="FERM" evidence="1">
    <location>
        <begin position="1"/>
        <end position="49"/>
    </location>
</feature>
<dbReference type="InterPro" id="IPR000299">
    <property type="entry name" value="FERM_domain"/>
</dbReference>